<evidence type="ECO:0000313" key="2">
    <source>
        <dbReference type="Proteomes" id="UP001153269"/>
    </source>
</evidence>
<name>A0A9N7VEZ7_PLEPL</name>
<gene>
    <name evidence="1" type="ORF">PLEPLA_LOCUS35899</name>
</gene>
<dbReference type="AlphaFoldDB" id="A0A9N7VEZ7"/>
<sequence length="101" mass="11338">MTRELRRSEKACIQLGKIPTARSPPPSSLLRLYVLPSNPRSLKTSRRPPLIMTRLSNPIAVAQTQGSALNPKVSDCFSRVKWLCPACRPPGHCHRRSELPR</sequence>
<comment type="caution">
    <text evidence="1">The sequence shown here is derived from an EMBL/GenBank/DDBJ whole genome shotgun (WGS) entry which is preliminary data.</text>
</comment>
<proteinExistence type="predicted"/>
<organism evidence="1 2">
    <name type="scientific">Pleuronectes platessa</name>
    <name type="common">European plaice</name>
    <dbReference type="NCBI Taxonomy" id="8262"/>
    <lineage>
        <taxon>Eukaryota</taxon>
        <taxon>Metazoa</taxon>
        <taxon>Chordata</taxon>
        <taxon>Craniata</taxon>
        <taxon>Vertebrata</taxon>
        <taxon>Euteleostomi</taxon>
        <taxon>Actinopterygii</taxon>
        <taxon>Neopterygii</taxon>
        <taxon>Teleostei</taxon>
        <taxon>Neoteleostei</taxon>
        <taxon>Acanthomorphata</taxon>
        <taxon>Carangaria</taxon>
        <taxon>Pleuronectiformes</taxon>
        <taxon>Pleuronectoidei</taxon>
        <taxon>Pleuronectidae</taxon>
        <taxon>Pleuronectes</taxon>
    </lineage>
</organism>
<dbReference type="Proteomes" id="UP001153269">
    <property type="component" value="Unassembled WGS sequence"/>
</dbReference>
<dbReference type="EMBL" id="CADEAL010003970">
    <property type="protein sequence ID" value="CAB1448242.1"/>
    <property type="molecule type" value="Genomic_DNA"/>
</dbReference>
<keyword evidence="2" id="KW-1185">Reference proteome</keyword>
<accession>A0A9N7VEZ7</accession>
<evidence type="ECO:0000313" key="1">
    <source>
        <dbReference type="EMBL" id="CAB1448242.1"/>
    </source>
</evidence>
<protein>
    <submittedName>
        <fullName evidence="1">Uncharacterized protein</fullName>
    </submittedName>
</protein>
<reference evidence="1" key="1">
    <citation type="submission" date="2020-03" db="EMBL/GenBank/DDBJ databases">
        <authorList>
            <person name="Weist P."/>
        </authorList>
    </citation>
    <scope>NUCLEOTIDE SEQUENCE</scope>
</reference>